<dbReference type="Pfam" id="PF00535">
    <property type="entry name" value="Glycos_transf_2"/>
    <property type="match status" value="1"/>
</dbReference>
<dbReference type="Gene3D" id="3.90.550.10">
    <property type="entry name" value="Spore Coat Polysaccharide Biosynthesis Protein SpsA, Chain A"/>
    <property type="match status" value="1"/>
</dbReference>
<accession>A0A1F2WJ24</accession>
<gene>
    <name evidence="2" type="ORF">A2Y75_06705</name>
</gene>
<dbReference type="InterPro" id="IPR029044">
    <property type="entry name" value="Nucleotide-diphossugar_trans"/>
</dbReference>
<evidence type="ECO:0000259" key="1">
    <source>
        <dbReference type="Pfam" id="PF00535"/>
    </source>
</evidence>
<evidence type="ECO:0000313" key="3">
    <source>
        <dbReference type="Proteomes" id="UP000177876"/>
    </source>
</evidence>
<comment type="caution">
    <text evidence="2">The sequence shown here is derived from an EMBL/GenBank/DDBJ whole genome shotgun (WGS) entry which is preliminary data.</text>
</comment>
<dbReference type="EMBL" id="MELK01000040">
    <property type="protein sequence ID" value="OFW56849.1"/>
    <property type="molecule type" value="Genomic_DNA"/>
</dbReference>
<dbReference type="PANTHER" id="PTHR10859:SF91">
    <property type="entry name" value="DOLICHYL-PHOSPHATE BETA-GLUCOSYLTRANSFERASE"/>
    <property type="match status" value="1"/>
</dbReference>
<proteinExistence type="predicted"/>
<dbReference type="InterPro" id="IPR001173">
    <property type="entry name" value="Glyco_trans_2-like"/>
</dbReference>
<protein>
    <recommendedName>
        <fullName evidence="1">Glycosyltransferase 2-like domain-containing protein</fullName>
    </recommendedName>
</protein>
<dbReference type="AlphaFoldDB" id="A0A1F2WJ24"/>
<evidence type="ECO:0000313" key="2">
    <source>
        <dbReference type="EMBL" id="OFW56849.1"/>
    </source>
</evidence>
<dbReference type="PANTHER" id="PTHR10859">
    <property type="entry name" value="GLYCOSYL TRANSFERASE"/>
    <property type="match status" value="1"/>
</dbReference>
<dbReference type="SUPFAM" id="SSF53448">
    <property type="entry name" value="Nucleotide-diphospho-sugar transferases"/>
    <property type="match status" value="1"/>
</dbReference>
<dbReference type="Proteomes" id="UP000177876">
    <property type="component" value="Unassembled WGS sequence"/>
</dbReference>
<dbReference type="STRING" id="1797197.A2Y75_06705"/>
<feature type="domain" description="Glycosyltransferase 2-like" evidence="1">
    <location>
        <begin position="17"/>
        <end position="179"/>
    </location>
</feature>
<name>A0A1F2WJ24_9ACTN</name>
<reference evidence="2 3" key="1">
    <citation type="journal article" date="2016" name="Nat. Commun.">
        <title>Thousands of microbial genomes shed light on interconnected biogeochemical processes in an aquifer system.</title>
        <authorList>
            <person name="Anantharaman K."/>
            <person name="Brown C.T."/>
            <person name="Hug L.A."/>
            <person name="Sharon I."/>
            <person name="Castelle C.J."/>
            <person name="Probst A.J."/>
            <person name="Thomas B.C."/>
            <person name="Singh A."/>
            <person name="Wilkins M.J."/>
            <person name="Karaoz U."/>
            <person name="Brodie E.L."/>
            <person name="Williams K.H."/>
            <person name="Hubbard S.S."/>
            <person name="Banfield J.F."/>
        </authorList>
    </citation>
    <scope>NUCLEOTIDE SEQUENCE [LARGE SCALE GENOMIC DNA]</scope>
</reference>
<dbReference type="GO" id="GO:0006487">
    <property type="term" value="P:protein N-linked glycosylation"/>
    <property type="evidence" value="ECO:0007669"/>
    <property type="project" value="TreeGrafter"/>
</dbReference>
<sequence>MEERFEPLTAEEIFVDVVVPVYNEENALANNIERLDKYLAAYLPYRYRITIAENGSTDRTPLIAAELHERMPSVEVSLLKKKGRGRALKKVWSESDANILAYMDVDLSTGLDAFISLIRPLIKGEASIAIGTRLGKGAEVDRSLGREIVSRIYNRILKWSLDLNVSDAQCGFKSIRADAALLILPRISDNAWFFDTELLAKGLKRGWVIHEVPVAWKEDKDSRVRIARTALDDLKGVARLRREFRESRLKQ</sequence>
<organism evidence="2 3">
    <name type="scientific">Candidatus Solincola sediminis</name>
    <dbReference type="NCBI Taxonomy" id="1797199"/>
    <lineage>
        <taxon>Bacteria</taxon>
        <taxon>Bacillati</taxon>
        <taxon>Actinomycetota</taxon>
        <taxon>Candidatus Geothermincolia</taxon>
        <taxon>Candidatus Geothermincolales</taxon>
        <taxon>Candidatus Geothermincolaceae</taxon>
        <taxon>Candidatus Solincola</taxon>
    </lineage>
</organism>